<dbReference type="InParanoid" id="A0A3N4LBF1"/>
<evidence type="ECO:0000313" key="4">
    <source>
        <dbReference type="Proteomes" id="UP000267821"/>
    </source>
</evidence>
<dbReference type="PANTHER" id="PTHR12775">
    <property type="entry name" value="PROTEIN C20ORF43 HOMOLOG"/>
    <property type="match status" value="1"/>
</dbReference>
<proteinExistence type="inferred from homology"/>
<protein>
    <submittedName>
        <fullName evidence="3">Uncharacterized protein</fullName>
    </submittedName>
</protein>
<dbReference type="InterPro" id="IPR027799">
    <property type="entry name" value="Rtf2_RING-finger"/>
</dbReference>
<dbReference type="GO" id="GO:0006274">
    <property type="term" value="P:DNA replication termination"/>
    <property type="evidence" value="ECO:0007669"/>
    <property type="project" value="TreeGrafter"/>
</dbReference>
<reference evidence="3 4" key="1">
    <citation type="journal article" date="2018" name="Nat. Ecol. Evol.">
        <title>Pezizomycetes genomes reveal the molecular basis of ectomycorrhizal truffle lifestyle.</title>
        <authorList>
            <person name="Murat C."/>
            <person name="Payen T."/>
            <person name="Noel B."/>
            <person name="Kuo A."/>
            <person name="Morin E."/>
            <person name="Chen J."/>
            <person name="Kohler A."/>
            <person name="Krizsan K."/>
            <person name="Balestrini R."/>
            <person name="Da Silva C."/>
            <person name="Montanini B."/>
            <person name="Hainaut M."/>
            <person name="Levati E."/>
            <person name="Barry K.W."/>
            <person name="Belfiori B."/>
            <person name="Cichocki N."/>
            <person name="Clum A."/>
            <person name="Dockter R.B."/>
            <person name="Fauchery L."/>
            <person name="Guy J."/>
            <person name="Iotti M."/>
            <person name="Le Tacon F."/>
            <person name="Lindquist E.A."/>
            <person name="Lipzen A."/>
            <person name="Malagnac F."/>
            <person name="Mello A."/>
            <person name="Molinier V."/>
            <person name="Miyauchi S."/>
            <person name="Poulain J."/>
            <person name="Riccioni C."/>
            <person name="Rubini A."/>
            <person name="Sitrit Y."/>
            <person name="Splivallo R."/>
            <person name="Traeger S."/>
            <person name="Wang M."/>
            <person name="Zifcakova L."/>
            <person name="Wipf D."/>
            <person name="Zambonelli A."/>
            <person name="Paolocci F."/>
            <person name="Nowrousian M."/>
            <person name="Ottonello S."/>
            <person name="Baldrian P."/>
            <person name="Spatafora J.W."/>
            <person name="Henrissat B."/>
            <person name="Nagy L.G."/>
            <person name="Aury J.M."/>
            <person name="Wincker P."/>
            <person name="Grigoriev I.V."/>
            <person name="Bonfante P."/>
            <person name="Martin F.M."/>
        </authorList>
    </citation>
    <scope>NUCLEOTIDE SEQUENCE [LARGE SCALE GENOMIC DNA]</scope>
    <source>
        <strain evidence="3 4">ATCC MYA-4762</strain>
    </source>
</reference>
<comment type="similarity">
    <text evidence="1">Belongs to the rtf2 family.</text>
</comment>
<dbReference type="OrthoDB" id="247013at2759"/>
<dbReference type="Pfam" id="PF04641">
    <property type="entry name" value="Rtf2"/>
    <property type="match status" value="1"/>
</dbReference>
<dbReference type="CDD" id="cd16653">
    <property type="entry name" value="RING-like_Rtf2"/>
    <property type="match status" value="1"/>
</dbReference>
<name>A0A3N4LBF1_9PEZI</name>
<dbReference type="Proteomes" id="UP000267821">
    <property type="component" value="Unassembled WGS sequence"/>
</dbReference>
<keyword evidence="4" id="KW-1185">Reference proteome</keyword>
<accession>A0A3N4LBF1</accession>
<dbReference type="InterPro" id="IPR006735">
    <property type="entry name" value="Rtf2"/>
</dbReference>
<evidence type="ECO:0000313" key="3">
    <source>
        <dbReference type="EMBL" id="RPB20214.1"/>
    </source>
</evidence>
<evidence type="ECO:0000256" key="1">
    <source>
        <dbReference type="ARBA" id="ARBA00009885"/>
    </source>
</evidence>
<dbReference type="AlphaFoldDB" id="A0A3N4LBF1"/>
<evidence type="ECO:0000256" key="2">
    <source>
        <dbReference type="SAM" id="MobiDB-lite"/>
    </source>
</evidence>
<gene>
    <name evidence="3" type="ORF">L211DRAFT_841891</name>
</gene>
<organism evidence="3 4">
    <name type="scientific">Terfezia boudieri ATCC MYA-4762</name>
    <dbReference type="NCBI Taxonomy" id="1051890"/>
    <lineage>
        <taxon>Eukaryota</taxon>
        <taxon>Fungi</taxon>
        <taxon>Dikarya</taxon>
        <taxon>Ascomycota</taxon>
        <taxon>Pezizomycotina</taxon>
        <taxon>Pezizomycetes</taxon>
        <taxon>Pezizales</taxon>
        <taxon>Pezizaceae</taxon>
        <taxon>Terfezia</taxon>
    </lineage>
</organism>
<dbReference type="GO" id="GO:0005634">
    <property type="term" value="C:nucleus"/>
    <property type="evidence" value="ECO:0007669"/>
    <property type="project" value="TreeGrafter"/>
</dbReference>
<feature type="non-terminal residue" evidence="3">
    <location>
        <position position="237"/>
    </location>
</feature>
<dbReference type="PANTHER" id="PTHR12775:SF0">
    <property type="entry name" value="REPLICATION TERMINATION FACTOR 2"/>
    <property type="match status" value="1"/>
</dbReference>
<sequence length="237" mass="25796">MGNDGGSIPTRRELVKSASRSKTHSEVRDSQSQSSQYHWTYCALSKRPLASPIVADHLGRLYNKDAMIEWLLKGLEAFGDGEEVLKGRGVSGLKDVVGVQFQVLESTPGEESNGNGALEQTEGGERKERWMCPVTRKELGPGVRAVYLVPCGCAFTESAIKETAGHKKEGGDAECLQCGKPYNSRDIININPTVEADTARLGARMKDLASLGLTHSLKEVAGEKKKRKHKKLENGDS</sequence>
<dbReference type="EMBL" id="ML121575">
    <property type="protein sequence ID" value="RPB20214.1"/>
    <property type="molecule type" value="Genomic_DNA"/>
</dbReference>
<feature type="region of interest" description="Disordered" evidence="2">
    <location>
        <begin position="1"/>
        <end position="31"/>
    </location>
</feature>